<evidence type="ECO:0000313" key="1">
    <source>
        <dbReference type="EMBL" id="POM66940.1"/>
    </source>
</evidence>
<accession>A0A2P4XMZ9</accession>
<dbReference type="Proteomes" id="UP000237271">
    <property type="component" value="Unassembled WGS sequence"/>
</dbReference>
<organism evidence="1 2">
    <name type="scientific">Phytophthora palmivora</name>
    <dbReference type="NCBI Taxonomy" id="4796"/>
    <lineage>
        <taxon>Eukaryota</taxon>
        <taxon>Sar</taxon>
        <taxon>Stramenopiles</taxon>
        <taxon>Oomycota</taxon>
        <taxon>Peronosporomycetes</taxon>
        <taxon>Peronosporales</taxon>
        <taxon>Peronosporaceae</taxon>
        <taxon>Phytophthora</taxon>
    </lineage>
</organism>
<comment type="caution">
    <text evidence="1">The sequence shown here is derived from an EMBL/GenBank/DDBJ whole genome shotgun (WGS) entry which is preliminary data.</text>
</comment>
<keyword evidence="2" id="KW-1185">Reference proteome</keyword>
<sequence>PQEISNDLDEQQEHYQVDQLQGASGGASAAPLTPVYPHGYYPPDAGSGSPLFLEHLKDSRGLNHGRTARGAYERALVKDESLFVNDIEATRCVMLAPHQIYLAIYEYPEETEGPWWDLPRVGVPLATARGYDGPVSGRIPVLEMGLIKQLHNRLLFYVLDQRNLRIEFAHLIAKRQLHSVM</sequence>
<proteinExistence type="predicted"/>
<dbReference type="EMBL" id="NCKW01009501">
    <property type="protein sequence ID" value="POM66940.1"/>
    <property type="molecule type" value="Genomic_DNA"/>
</dbReference>
<reference evidence="1 2" key="1">
    <citation type="journal article" date="2017" name="Genome Biol. Evol.">
        <title>Phytophthora megakarya and P. palmivora, closely related causal agents of cacao black pod rot, underwent increases in genome sizes and gene numbers by different mechanisms.</title>
        <authorList>
            <person name="Ali S.S."/>
            <person name="Shao J."/>
            <person name="Lary D.J."/>
            <person name="Kronmiller B."/>
            <person name="Shen D."/>
            <person name="Strem M.D."/>
            <person name="Amoako-Attah I."/>
            <person name="Akrofi A.Y."/>
            <person name="Begoude B.A."/>
            <person name="Ten Hoopen G.M."/>
            <person name="Coulibaly K."/>
            <person name="Kebe B.I."/>
            <person name="Melnick R.L."/>
            <person name="Guiltinan M.J."/>
            <person name="Tyler B.M."/>
            <person name="Meinhardt L.W."/>
            <person name="Bailey B.A."/>
        </authorList>
    </citation>
    <scope>NUCLEOTIDE SEQUENCE [LARGE SCALE GENOMIC DNA]</scope>
    <source>
        <strain evidence="2">sbr112.9</strain>
    </source>
</reference>
<name>A0A2P4XMZ9_9STRA</name>
<gene>
    <name evidence="1" type="ORF">PHPALM_17126</name>
</gene>
<dbReference type="OrthoDB" id="126917at2759"/>
<feature type="non-terminal residue" evidence="1">
    <location>
        <position position="1"/>
    </location>
</feature>
<dbReference type="AlphaFoldDB" id="A0A2P4XMZ9"/>
<protein>
    <submittedName>
        <fullName evidence="1">Uncharacterized protein</fullName>
    </submittedName>
</protein>
<evidence type="ECO:0000313" key="2">
    <source>
        <dbReference type="Proteomes" id="UP000237271"/>
    </source>
</evidence>